<accession>A0ABW3JQ93</accession>
<evidence type="ECO:0000256" key="2">
    <source>
        <dbReference type="ARBA" id="ARBA00022448"/>
    </source>
</evidence>
<keyword evidence="9" id="KW-1185">Reference proteome</keyword>
<comment type="similarity">
    <text evidence="7">Belongs to the ATPase delta chain family.</text>
</comment>
<gene>
    <name evidence="7 8" type="primary">atpH</name>
    <name evidence="8" type="ORF">ACFQ1U_05585</name>
</gene>
<evidence type="ECO:0000313" key="9">
    <source>
        <dbReference type="Proteomes" id="UP001597062"/>
    </source>
</evidence>
<evidence type="ECO:0000256" key="6">
    <source>
        <dbReference type="ARBA" id="ARBA00023310"/>
    </source>
</evidence>
<protein>
    <recommendedName>
        <fullName evidence="7">ATP synthase subunit delta</fullName>
    </recommendedName>
    <alternativeName>
        <fullName evidence="7">ATP synthase F(1) sector subunit delta</fullName>
    </alternativeName>
    <alternativeName>
        <fullName evidence="7">F-type ATPase subunit delta</fullName>
        <shortName evidence="7">F-ATPase subunit delta</shortName>
    </alternativeName>
</protein>
<evidence type="ECO:0000256" key="3">
    <source>
        <dbReference type="ARBA" id="ARBA00022781"/>
    </source>
</evidence>
<dbReference type="NCBIfam" id="TIGR01145">
    <property type="entry name" value="ATP_synt_delta"/>
    <property type="match status" value="1"/>
</dbReference>
<evidence type="ECO:0000256" key="1">
    <source>
        <dbReference type="ARBA" id="ARBA00004370"/>
    </source>
</evidence>
<reference evidence="9" key="1">
    <citation type="journal article" date="2019" name="Int. J. Syst. Evol. Microbiol.">
        <title>The Global Catalogue of Microorganisms (GCM) 10K type strain sequencing project: providing services to taxonomists for standard genome sequencing and annotation.</title>
        <authorList>
            <consortium name="The Broad Institute Genomics Platform"/>
            <consortium name="The Broad Institute Genome Sequencing Center for Infectious Disease"/>
            <person name="Wu L."/>
            <person name="Ma J."/>
        </authorList>
    </citation>
    <scope>NUCLEOTIDE SEQUENCE [LARGE SCALE GENOMIC DNA]</scope>
    <source>
        <strain evidence="9">CCUG 60527</strain>
    </source>
</reference>
<evidence type="ECO:0000313" key="8">
    <source>
        <dbReference type="EMBL" id="MFD0992668.1"/>
    </source>
</evidence>
<evidence type="ECO:0000256" key="5">
    <source>
        <dbReference type="ARBA" id="ARBA00023136"/>
    </source>
</evidence>
<dbReference type="Proteomes" id="UP001597062">
    <property type="component" value="Unassembled WGS sequence"/>
</dbReference>
<dbReference type="Pfam" id="PF00213">
    <property type="entry name" value="OSCP"/>
    <property type="match status" value="1"/>
</dbReference>
<keyword evidence="5 7" id="KW-0472">Membrane</keyword>
<dbReference type="EMBL" id="JBHTJR010000030">
    <property type="protein sequence ID" value="MFD0992668.1"/>
    <property type="molecule type" value="Genomic_DNA"/>
</dbReference>
<proteinExistence type="inferred from homology"/>
<keyword evidence="6 7" id="KW-0066">ATP synthesis</keyword>
<keyword evidence="2 7" id="KW-0813">Transport</keyword>
<sequence>MKEARPALRYAKAILNLAKEQGVDAEVNDNMKLIAATIADSDDLDAMLKSPVIKATDKKNVLVAIFGDKVNNITKGLFNLLVENKRVIMLEPIAKQYSVIFDYYKNMQVATVTTAVALTSDLEAKIQQKIVEITGNSATIENVVNPDIIGGFILRVGDKQYDASISNQFNELRREFDNSHYIPKL</sequence>
<dbReference type="PANTHER" id="PTHR11910">
    <property type="entry name" value="ATP SYNTHASE DELTA CHAIN"/>
    <property type="match status" value="1"/>
</dbReference>
<dbReference type="InterPro" id="IPR000711">
    <property type="entry name" value="ATPase_OSCP/dsu"/>
</dbReference>
<keyword evidence="7" id="KW-1003">Cell membrane</keyword>
<keyword evidence="4 7" id="KW-0406">Ion transport</keyword>
<comment type="subcellular location">
    <subcellularLocation>
        <location evidence="7">Cell membrane</location>
        <topology evidence="7">Peripheral membrane protein</topology>
    </subcellularLocation>
    <subcellularLocation>
        <location evidence="1">Membrane</location>
    </subcellularLocation>
</comment>
<keyword evidence="3 7" id="KW-0375">Hydrogen ion transport</keyword>
<comment type="function">
    <text evidence="7">This protein is part of the stalk that links CF(0) to CF(1). It either transmits conformational changes from CF(0) to CF(1) or is implicated in proton conduction.</text>
</comment>
<dbReference type="HAMAP" id="MF_01416">
    <property type="entry name" value="ATP_synth_delta_bact"/>
    <property type="match status" value="1"/>
</dbReference>
<dbReference type="Gene3D" id="1.10.520.20">
    <property type="entry name" value="N-terminal domain of the delta subunit of the F1F0-ATP synthase"/>
    <property type="match status" value="1"/>
</dbReference>
<organism evidence="8 9">
    <name type="scientific">Tenacibaculum geojense</name>
    <dbReference type="NCBI Taxonomy" id="915352"/>
    <lineage>
        <taxon>Bacteria</taxon>
        <taxon>Pseudomonadati</taxon>
        <taxon>Bacteroidota</taxon>
        <taxon>Flavobacteriia</taxon>
        <taxon>Flavobacteriales</taxon>
        <taxon>Flavobacteriaceae</taxon>
        <taxon>Tenacibaculum</taxon>
    </lineage>
</organism>
<dbReference type="PRINTS" id="PR00125">
    <property type="entry name" value="ATPASEDELTA"/>
</dbReference>
<name>A0ABW3JQ93_9FLAO</name>
<dbReference type="InterPro" id="IPR026015">
    <property type="entry name" value="ATP_synth_OSCP/delta_N_sf"/>
</dbReference>
<dbReference type="RefSeq" id="WP_386106187.1">
    <property type="nucleotide sequence ID" value="NZ_JBHTJR010000030.1"/>
</dbReference>
<evidence type="ECO:0000256" key="4">
    <source>
        <dbReference type="ARBA" id="ARBA00023065"/>
    </source>
</evidence>
<dbReference type="SUPFAM" id="SSF47928">
    <property type="entry name" value="N-terminal domain of the delta subunit of the F1F0-ATP synthase"/>
    <property type="match status" value="1"/>
</dbReference>
<comment type="caution">
    <text evidence="8">The sequence shown here is derived from an EMBL/GenBank/DDBJ whole genome shotgun (WGS) entry which is preliminary data.</text>
</comment>
<keyword evidence="7" id="KW-0139">CF(1)</keyword>
<evidence type="ECO:0000256" key="7">
    <source>
        <dbReference type="HAMAP-Rule" id="MF_01416"/>
    </source>
</evidence>
<comment type="function">
    <text evidence="7">F(1)F(0) ATP synthase produces ATP from ADP in the presence of a proton or sodium gradient. F-type ATPases consist of two structural domains, F(1) containing the extramembraneous catalytic core and F(0) containing the membrane proton channel, linked together by a central stalk and a peripheral stalk. During catalysis, ATP synthesis in the catalytic domain of F(1) is coupled via a rotary mechanism of the central stalk subunits to proton translocation.</text>
</comment>